<evidence type="ECO:0000313" key="2">
    <source>
        <dbReference type="EMBL" id="KAB2347413.1"/>
    </source>
</evidence>
<keyword evidence="3" id="KW-1185">Reference proteome</keyword>
<dbReference type="OrthoDB" id="9795634at2"/>
<comment type="caution">
    <text evidence="2">The sequence shown here is derived from an EMBL/GenBank/DDBJ whole genome shotgun (WGS) entry which is preliminary data.</text>
</comment>
<dbReference type="Pfam" id="PF13847">
    <property type="entry name" value="Methyltransf_31"/>
    <property type="match status" value="1"/>
</dbReference>
<dbReference type="GO" id="GO:0008168">
    <property type="term" value="F:methyltransferase activity"/>
    <property type="evidence" value="ECO:0007669"/>
    <property type="project" value="UniProtKB-KW"/>
</dbReference>
<evidence type="ECO:0000313" key="3">
    <source>
        <dbReference type="Proteomes" id="UP000468735"/>
    </source>
</evidence>
<keyword evidence="2" id="KW-0489">Methyltransferase</keyword>
<dbReference type="CDD" id="cd02440">
    <property type="entry name" value="AdoMet_MTases"/>
    <property type="match status" value="1"/>
</dbReference>
<keyword evidence="2" id="KW-0808">Transferase</keyword>
<dbReference type="GO" id="GO:0032259">
    <property type="term" value="P:methylation"/>
    <property type="evidence" value="ECO:0007669"/>
    <property type="project" value="UniProtKB-KW"/>
</dbReference>
<dbReference type="SUPFAM" id="SSF53335">
    <property type="entry name" value="S-adenosyl-L-methionine-dependent methyltransferases"/>
    <property type="match status" value="1"/>
</dbReference>
<feature type="domain" description="Methyltransferase" evidence="1">
    <location>
        <begin position="36"/>
        <end position="144"/>
    </location>
</feature>
<dbReference type="EMBL" id="WBMT01000009">
    <property type="protein sequence ID" value="KAB2347413.1"/>
    <property type="molecule type" value="Genomic_DNA"/>
</dbReference>
<sequence>MSAQGTYTHGFHKSVLSSHTWRTVENSAAYLIEHLSAGASVLDIGCGPGTITADLAERVAPGRVTAVDASGEVLEQAAREAAGRGVDTVDFFVEDVHALSFADDTFDIVHAHQVLQHVADPVQALREMRRVCKPGGVVAARDADFGGFIWHPSPPGMDEWMPIYYKTARGNGGEPDAGRRLMSWAREAGFADVTATASVWCYSTPEEREWWSESWGGRLLHSSVAHHAIAGGHATRDDLQRVYTGWKAWAAAEDGWFAVPHGEIICRP</sequence>
<dbReference type="PANTHER" id="PTHR43591:SF24">
    <property type="entry name" value="2-METHOXY-6-POLYPRENYL-1,4-BENZOQUINOL METHYLASE, MITOCHONDRIAL"/>
    <property type="match status" value="1"/>
</dbReference>
<dbReference type="Gene3D" id="3.40.50.150">
    <property type="entry name" value="Vaccinia Virus protein VP39"/>
    <property type="match status" value="1"/>
</dbReference>
<name>A0A6H9YZG2_9ACTN</name>
<dbReference type="PANTHER" id="PTHR43591">
    <property type="entry name" value="METHYLTRANSFERASE"/>
    <property type="match status" value="1"/>
</dbReference>
<dbReference type="InterPro" id="IPR029063">
    <property type="entry name" value="SAM-dependent_MTases_sf"/>
</dbReference>
<evidence type="ECO:0000259" key="1">
    <source>
        <dbReference type="Pfam" id="PF13847"/>
    </source>
</evidence>
<dbReference type="InterPro" id="IPR025714">
    <property type="entry name" value="Methyltranfer_dom"/>
</dbReference>
<organism evidence="2 3">
    <name type="scientific">Actinomadura rudentiformis</name>
    <dbReference type="NCBI Taxonomy" id="359158"/>
    <lineage>
        <taxon>Bacteria</taxon>
        <taxon>Bacillati</taxon>
        <taxon>Actinomycetota</taxon>
        <taxon>Actinomycetes</taxon>
        <taxon>Streptosporangiales</taxon>
        <taxon>Thermomonosporaceae</taxon>
        <taxon>Actinomadura</taxon>
    </lineage>
</organism>
<gene>
    <name evidence="2" type="ORF">F8566_20640</name>
</gene>
<reference evidence="2 3" key="1">
    <citation type="submission" date="2019-09" db="EMBL/GenBank/DDBJ databases">
        <title>Actinomadura physcomitrii sp. nov., a novel actinomycete isolated from moss [Physcomitrium sphaericum (Ludw) Fuernr].</title>
        <authorList>
            <person name="Zhuang X."/>
            <person name="Liu C."/>
        </authorList>
    </citation>
    <scope>NUCLEOTIDE SEQUENCE [LARGE SCALE GENOMIC DNA]</scope>
    <source>
        <strain evidence="2 3">HMC1</strain>
    </source>
</reference>
<dbReference type="AlphaFoldDB" id="A0A6H9YZG2"/>
<accession>A0A6H9YZG2</accession>
<dbReference type="Proteomes" id="UP000468735">
    <property type="component" value="Unassembled WGS sequence"/>
</dbReference>
<protein>
    <submittedName>
        <fullName evidence="2">Methyltransferase domain-containing protein</fullName>
    </submittedName>
</protein>
<dbReference type="RefSeq" id="WP_151562232.1">
    <property type="nucleotide sequence ID" value="NZ_WBMT01000009.1"/>
</dbReference>
<proteinExistence type="predicted"/>